<dbReference type="Gene3D" id="1.10.10.10">
    <property type="entry name" value="Winged helix-like DNA-binding domain superfamily/Winged helix DNA-binding domain"/>
    <property type="match status" value="1"/>
</dbReference>
<dbReference type="Pfam" id="PF08281">
    <property type="entry name" value="Sigma70_r4_2"/>
    <property type="match status" value="1"/>
</dbReference>
<accession>A0ABT2JEF5</accession>
<dbReference type="InterPro" id="IPR013324">
    <property type="entry name" value="RNA_pol_sigma_r3/r4-like"/>
</dbReference>
<feature type="domain" description="RNA polymerase sigma factor 70 region 4 type 2" evidence="7">
    <location>
        <begin position="103"/>
        <end position="155"/>
    </location>
</feature>
<dbReference type="InterPro" id="IPR014284">
    <property type="entry name" value="RNA_pol_sigma-70_dom"/>
</dbReference>
<dbReference type="InterPro" id="IPR013325">
    <property type="entry name" value="RNA_pol_sigma_r2"/>
</dbReference>
<dbReference type="Proteomes" id="UP001156441">
    <property type="component" value="Unassembled WGS sequence"/>
</dbReference>
<dbReference type="NCBIfam" id="TIGR02937">
    <property type="entry name" value="sigma70-ECF"/>
    <property type="match status" value="1"/>
</dbReference>
<keyword evidence="3" id="KW-0731">Sigma factor</keyword>
<comment type="similarity">
    <text evidence="1">Belongs to the sigma-70 factor family. ECF subfamily.</text>
</comment>
<dbReference type="Pfam" id="PF04542">
    <property type="entry name" value="Sigma70_r2"/>
    <property type="match status" value="1"/>
</dbReference>
<dbReference type="InterPro" id="IPR007627">
    <property type="entry name" value="RNA_pol_sigma70_r2"/>
</dbReference>
<dbReference type="SUPFAM" id="SSF88659">
    <property type="entry name" value="Sigma3 and sigma4 domains of RNA polymerase sigma factors"/>
    <property type="match status" value="1"/>
</dbReference>
<dbReference type="PANTHER" id="PTHR43133">
    <property type="entry name" value="RNA POLYMERASE ECF-TYPE SIGMA FACTO"/>
    <property type="match status" value="1"/>
</dbReference>
<dbReference type="InterPro" id="IPR036388">
    <property type="entry name" value="WH-like_DNA-bd_sf"/>
</dbReference>
<sequence>MRDRFAAFVTERLDRLLRYATALTCDPQLAQDIVQDVLLRAQQRWSRIESMASPDAYVRKMITNEYLSWRRRRASRTIASTHATLDALATPTADPAGPYAERDAMRARIAALPRKQRAAILLRYYEDYPDAQIAEVLGCSAGTVRSHISRALATLRAVHQVTENVR</sequence>
<dbReference type="PANTHER" id="PTHR43133:SF50">
    <property type="entry name" value="ECF RNA POLYMERASE SIGMA FACTOR SIGM"/>
    <property type="match status" value="1"/>
</dbReference>
<reference evidence="8 9" key="1">
    <citation type="submission" date="2021-02" db="EMBL/GenBank/DDBJ databases">
        <title>Actinophytocola xerophila sp. nov., isolated from soil of cotton cropping field.</title>
        <authorList>
            <person name="Huang R."/>
            <person name="Chen X."/>
            <person name="Ge X."/>
            <person name="Liu W."/>
        </authorList>
    </citation>
    <scope>NUCLEOTIDE SEQUENCE [LARGE SCALE GENOMIC DNA]</scope>
    <source>
        <strain evidence="8 9">S1-96</strain>
    </source>
</reference>
<dbReference type="Gene3D" id="1.10.1740.10">
    <property type="match status" value="1"/>
</dbReference>
<comment type="caution">
    <text evidence="8">The sequence shown here is derived from an EMBL/GenBank/DDBJ whole genome shotgun (WGS) entry which is preliminary data.</text>
</comment>
<evidence type="ECO:0000256" key="1">
    <source>
        <dbReference type="ARBA" id="ARBA00010641"/>
    </source>
</evidence>
<feature type="domain" description="RNA polymerase sigma-70 region 2" evidence="6">
    <location>
        <begin position="9"/>
        <end position="74"/>
    </location>
</feature>
<dbReference type="SUPFAM" id="SSF88946">
    <property type="entry name" value="Sigma2 domain of RNA polymerase sigma factors"/>
    <property type="match status" value="1"/>
</dbReference>
<evidence type="ECO:0000259" key="7">
    <source>
        <dbReference type="Pfam" id="PF08281"/>
    </source>
</evidence>
<evidence type="ECO:0000313" key="8">
    <source>
        <dbReference type="EMBL" id="MCT2586268.1"/>
    </source>
</evidence>
<dbReference type="RefSeq" id="WP_260194057.1">
    <property type="nucleotide sequence ID" value="NZ_JAFFZE010000017.1"/>
</dbReference>
<dbReference type="EMBL" id="JAFFZE010000017">
    <property type="protein sequence ID" value="MCT2586268.1"/>
    <property type="molecule type" value="Genomic_DNA"/>
</dbReference>
<evidence type="ECO:0000256" key="3">
    <source>
        <dbReference type="ARBA" id="ARBA00023082"/>
    </source>
</evidence>
<keyword evidence="2" id="KW-0805">Transcription regulation</keyword>
<keyword evidence="4" id="KW-0238">DNA-binding</keyword>
<dbReference type="InterPro" id="IPR013249">
    <property type="entry name" value="RNA_pol_sigma70_r4_t2"/>
</dbReference>
<evidence type="ECO:0000256" key="2">
    <source>
        <dbReference type="ARBA" id="ARBA00023015"/>
    </source>
</evidence>
<name>A0ABT2JEF5_9PSEU</name>
<organism evidence="8 9">
    <name type="scientific">Actinophytocola gossypii</name>
    <dbReference type="NCBI Taxonomy" id="2812003"/>
    <lineage>
        <taxon>Bacteria</taxon>
        <taxon>Bacillati</taxon>
        <taxon>Actinomycetota</taxon>
        <taxon>Actinomycetes</taxon>
        <taxon>Pseudonocardiales</taxon>
        <taxon>Pseudonocardiaceae</taxon>
    </lineage>
</organism>
<dbReference type="InterPro" id="IPR039425">
    <property type="entry name" value="RNA_pol_sigma-70-like"/>
</dbReference>
<gene>
    <name evidence="8" type="ORF">JT362_24420</name>
</gene>
<evidence type="ECO:0000259" key="6">
    <source>
        <dbReference type="Pfam" id="PF04542"/>
    </source>
</evidence>
<dbReference type="CDD" id="cd06171">
    <property type="entry name" value="Sigma70_r4"/>
    <property type="match status" value="1"/>
</dbReference>
<dbReference type="InterPro" id="IPR014325">
    <property type="entry name" value="RNA_pol_sigma-E_actinobac"/>
</dbReference>
<protein>
    <submittedName>
        <fullName evidence="8">SigE family RNA polymerase sigma factor</fullName>
    </submittedName>
</protein>
<evidence type="ECO:0000256" key="4">
    <source>
        <dbReference type="ARBA" id="ARBA00023125"/>
    </source>
</evidence>
<evidence type="ECO:0000256" key="5">
    <source>
        <dbReference type="ARBA" id="ARBA00023163"/>
    </source>
</evidence>
<proteinExistence type="inferred from homology"/>
<keyword evidence="5" id="KW-0804">Transcription</keyword>
<evidence type="ECO:0000313" key="9">
    <source>
        <dbReference type="Proteomes" id="UP001156441"/>
    </source>
</evidence>
<keyword evidence="9" id="KW-1185">Reference proteome</keyword>
<dbReference type="NCBIfam" id="TIGR02983">
    <property type="entry name" value="SigE-fam_strep"/>
    <property type="match status" value="1"/>
</dbReference>